<dbReference type="CDD" id="cd16894">
    <property type="entry name" value="MltD-like"/>
    <property type="match status" value="1"/>
</dbReference>
<keyword evidence="2" id="KW-0732">Signal</keyword>
<name>A0A1G6LS84_NIADE</name>
<dbReference type="OrthoDB" id="9815002at2"/>
<dbReference type="Gene3D" id="1.10.530.10">
    <property type="match status" value="1"/>
</dbReference>
<evidence type="ECO:0000313" key="4">
    <source>
        <dbReference type="EMBL" id="SDC46158.1"/>
    </source>
</evidence>
<evidence type="ECO:0000313" key="5">
    <source>
        <dbReference type="Proteomes" id="UP000198757"/>
    </source>
</evidence>
<protein>
    <submittedName>
        <fullName evidence="4">Membrane-bound lytic murein transglycosylase D</fullName>
    </submittedName>
</protein>
<dbReference type="Proteomes" id="UP000198757">
    <property type="component" value="Unassembled WGS sequence"/>
</dbReference>
<organism evidence="4 5">
    <name type="scientific">Niabella drilacis (strain DSM 25811 / CCM 8410 / CCUG 62505 / LMG 26954 / E90)</name>
    <dbReference type="NCBI Taxonomy" id="1285928"/>
    <lineage>
        <taxon>Bacteria</taxon>
        <taxon>Pseudomonadati</taxon>
        <taxon>Bacteroidota</taxon>
        <taxon>Chitinophagia</taxon>
        <taxon>Chitinophagales</taxon>
        <taxon>Chitinophagaceae</taxon>
        <taxon>Niabella</taxon>
    </lineage>
</organism>
<evidence type="ECO:0000256" key="2">
    <source>
        <dbReference type="SAM" id="SignalP"/>
    </source>
</evidence>
<dbReference type="PANTHER" id="PTHR37423:SF2">
    <property type="entry name" value="MEMBRANE-BOUND LYTIC MUREIN TRANSGLYCOSYLASE C"/>
    <property type="match status" value="1"/>
</dbReference>
<dbReference type="InterPro" id="IPR023346">
    <property type="entry name" value="Lysozyme-like_dom_sf"/>
</dbReference>
<dbReference type="AlphaFoldDB" id="A0A1G6LS84"/>
<proteinExistence type="inferred from homology"/>
<accession>A0A1G6LS84</accession>
<feature type="chain" id="PRO_5011718055" evidence="2">
    <location>
        <begin position="26"/>
        <end position="347"/>
    </location>
</feature>
<feature type="domain" description="Transglycosylase SLT" evidence="3">
    <location>
        <begin position="118"/>
        <end position="218"/>
    </location>
</feature>
<keyword evidence="5" id="KW-1185">Reference proteome</keyword>
<dbReference type="PANTHER" id="PTHR37423">
    <property type="entry name" value="SOLUBLE LYTIC MUREIN TRANSGLYCOSYLASE-RELATED"/>
    <property type="match status" value="1"/>
</dbReference>
<evidence type="ECO:0000259" key="3">
    <source>
        <dbReference type="Pfam" id="PF01464"/>
    </source>
</evidence>
<feature type="signal peptide" evidence="2">
    <location>
        <begin position="1"/>
        <end position="25"/>
    </location>
</feature>
<gene>
    <name evidence="4" type="ORF">SAMN04487894_102445</name>
</gene>
<dbReference type="SUPFAM" id="SSF53955">
    <property type="entry name" value="Lysozyme-like"/>
    <property type="match status" value="1"/>
</dbReference>
<dbReference type="EMBL" id="FMZO01000002">
    <property type="protein sequence ID" value="SDC46158.1"/>
    <property type="molecule type" value="Genomic_DNA"/>
</dbReference>
<reference evidence="5" key="1">
    <citation type="submission" date="2016-10" db="EMBL/GenBank/DDBJ databases">
        <authorList>
            <person name="Varghese N."/>
            <person name="Submissions S."/>
        </authorList>
    </citation>
    <scope>NUCLEOTIDE SEQUENCE [LARGE SCALE GENOMIC DNA]</scope>
    <source>
        <strain evidence="5">DSM 25811 / CCM 8410 / LMG 26954 / E90</strain>
    </source>
</reference>
<dbReference type="STRING" id="1285928.SAMN04487894_102445"/>
<dbReference type="Pfam" id="PF01464">
    <property type="entry name" value="SLT"/>
    <property type="match status" value="1"/>
</dbReference>
<dbReference type="RefSeq" id="WP_090389051.1">
    <property type="nucleotide sequence ID" value="NZ_FMZO01000002.1"/>
</dbReference>
<comment type="similarity">
    <text evidence="1">Belongs to the transglycosylase Slt family.</text>
</comment>
<sequence>MTRNPLTVFIGSIMVSLCTITSAHAQLSPVKETAAAPAAPAEQLVKADPKAGFKDLFENADLKTTSFKGIKTEHLNPKAVSFVKDYIDRNSRELNELKTWARPYFDMMDDVLSQSGIPKELKYLAVIESHLRSNLVSWAGAVGPWQFMPETARGLGLNVSRGRDERTDYLKSTRAASKYLNYLFNIYKDWLLVVAAYNCGPGRVNSAINKAGSNDFWDLQYYLPAESRNHVKKFIATHYIMEGQGGVTTVSRDQALAMMKTVKDEVTQQNVKVQTISGRYNATAIAKYLEMSLADFNKLNPSLDKVLASNSTYQLKLPEDKIDLFLEKKNEMLNESIQMLINPEYRN</sequence>
<dbReference type="InterPro" id="IPR008258">
    <property type="entry name" value="Transglycosylase_SLT_dom_1"/>
</dbReference>
<evidence type="ECO:0000256" key="1">
    <source>
        <dbReference type="ARBA" id="ARBA00007734"/>
    </source>
</evidence>